<keyword evidence="4" id="KW-1185">Reference proteome</keyword>
<organism evidence="3 4">
    <name type="scientific">Tumebacillus algifaecis</name>
    <dbReference type="NCBI Taxonomy" id="1214604"/>
    <lineage>
        <taxon>Bacteria</taxon>
        <taxon>Bacillati</taxon>
        <taxon>Bacillota</taxon>
        <taxon>Bacilli</taxon>
        <taxon>Bacillales</taxon>
        <taxon>Alicyclobacillaceae</taxon>
        <taxon>Tumebacillus</taxon>
    </lineage>
</organism>
<dbReference type="PANTHER" id="PTHR33734:SF22">
    <property type="entry name" value="MEMBRANE-BOUND LYTIC MUREIN TRANSGLYCOSYLASE D"/>
    <property type="match status" value="1"/>
</dbReference>
<evidence type="ECO:0000259" key="2">
    <source>
        <dbReference type="PROSITE" id="PS51782"/>
    </source>
</evidence>
<dbReference type="InterPro" id="IPR036779">
    <property type="entry name" value="LysM_dom_sf"/>
</dbReference>
<evidence type="ECO:0000313" key="4">
    <source>
        <dbReference type="Proteomes" id="UP000214688"/>
    </source>
</evidence>
<keyword evidence="1" id="KW-0175">Coiled coil</keyword>
<proteinExistence type="predicted"/>
<dbReference type="SMART" id="SM00257">
    <property type="entry name" value="LysM"/>
    <property type="match status" value="1"/>
</dbReference>
<evidence type="ECO:0000256" key="1">
    <source>
        <dbReference type="SAM" id="Coils"/>
    </source>
</evidence>
<name>A0A223CYK8_9BACL</name>
<feature type="coiled-coil region" evidence="1">
    <location>
        <begin position="73"/>
        <end position="107"/>
    </location>
</feature>
<feature type="domain" description="LysM" evidence="2">
    <location>
        <begin position="8"/>
        <end position="52"/>
    </location>
</feature>
<dbReference type="Pfam" id="PF01476">
    <property type="entry name" value="LysM"/>
    <property type="match status" value="1"/>
</dbReference>
<dbReference type="PANTHER" id="PTHR33734">
    <property type="entry name" value="LYSM DOMAIN-CONTAINING GPI-ANCHORED PROTEIN 2"/>
    <property type="match status" value="1"/>
</dbReference>
<dbReference type="KEGG" id="tab:CIG75_04150"/>
<accession>A0A223CYK8</accession>
<dbReference type="AlphaFoldDB" id="A0A223CYK8"/>
<dbReference type="Gene3D" id="3.10.350.10">
    <property type="entry name" value="LysM domain"/>
    <property type="match status" value="1"/>
</dbReference>
<dbReference type="SUPFAM" id="SSF54106">
    <property type="entry name" value="LysM domain"/>
    <property type="match status" value="1"/>
</dbReference>
<dbReference type="PROSITE" id="PS51782">
    <property type="entry name" value="LYSM"/>
    <property type="match status" value="1"/>
</dbReference>
<protein>
    <recommendedName>
        <fullName evidence="2">LysM domain-containing protein</fullName>
    </recommendedName>
</protein>
<reference evidence="3 4" key="1">
    <citation type="journal article" date="2015" name="Int. J. Syst. Evol. Microbiol.">
        <title>Tumebacillus algifaecis sp. nov., isolated from decomposing algal scum.</title>
        <authorList>
            <person name="Wu Y.F."/>
            <person name="Zhang B."/>
            <person name="Xing P."/>
            <person name="Wu Q.L."/>
            <person name="Liu S.J."/>
        </authorList>
    </citation>
    <scope>NUCLEOTIDE SEQUENCE [LARGE SCALE GENOMIC DNA]</scope>
    <source>
        <strain evidence="3 4">THMBR28</strain>
    </source>
</reference>
<dbReference type="OrthoDB" id="9783944at2"/>
<dbReference type="GO" id="GO:0008932">
    <property type="term" value="F:lytic endotransglycosylase activity"/>
    <property type="evidence" value="ECO:0007669"/>
    <property type="project" value="TreeGrafter"/>
</dbReference>
<dbReference type="EMBL" id="CP022657">
    <property type="protein sequence ID" value="ASS74254.1"/>
    <property type="molecule type" value="Genomic_DNA"/>
</dbReference>
<dbReference type="CDD" id="cd00118">
    <property type="entry name" value="LysM"/>
    <property type="match status" value="1"/>
</dbReference>
<gene>
    <name evidence="3" type="ORF">CIG75_04150</name>
</gene>
<evidence type="ECO:0000313" key="3">
    <source>
        <dbReference type="EMBL" id="ASS74254.1"/>
    </source>
</evidence>
<sequence>MNWGGNPVDYTVQPGDSLFAIASRFGVPVETLLSVNRIPDPLRLFVGQHLFIPLGHKVPVSAPGPGFPPPRPGTELGERVEKLERQVERQKREIKKLERRVRRLKRP</sequence>
<dbReference type="InterPro" id="IPR018392">
    <property type="entry name" value="LysM"/>
</dbReference>
<dbReference type="Proteomes" id="UP000214688">
    <property type="component" value="Chromosome"/>
</dbReference>